<gene>
    <name evidence="1" type="ORF">SAMN04488059_11731</name>
</gene>
<dbReference type="Proteomes" id="UP000182258">
    <property type="component" value="Unassembled WGS sequence"/>
</dbReference>
<dbReference type="EMBL" id="FOMB01000017">
    <property type="protein sequence ID" value="SFD00424.1"/>
    <property type="molecule type" value="Genomic_DNA"/>
</dbReference>
<sequence>MSATTRIEKLERSAAPVADSYWTGVLAYVAKHGKRLVATSESAP</sequence>
<name>A0A1I1NRY3_9HYPH</name>
<proteinExistence type="predicted"/>
<protein>
    <submittedName>
        <fullName evidence="1">Uncharacterized protein</fullName>
    </submittedName>
</protein>
<reference evidence="1 2" key="1">
    <citation type="submission" date="2016-10" db="EMBL/GenBank/DDBJ databases">
        <authorList>
            <person name="de Groot N.N."/>
        </authorList>
    </citation>
    <scope>NUCLEOTIDE SEQUENCE [LARGE SCALE GENOMIC DNA]</scope>
    <source>
        <strain evidence="1 2">CGMCC 1.10210</strain>
    </source>
</reference>
<accession>A0A1I1NRY3</accession>
<evidence type="ECO:0000313" key="2">
    <source>
        <dbReference type="Proteomes" id="UP000182258"/>
    </source>
</evidence>
<dbReference type="AlphaFoldDB" id="A0A1I1NRY3"/>
<dbReference type="STRING" id="728005.SAMN04488059_11731"/>
<evidence type="ECO:0000313" key="1">
    <source>
        <dbReference type="EMBL" id="SFD00424.1"/>
    </source>
</evidence>
<organism evidence="1 2">
    <name type="scientific">Devosia psychrophila</name>
    <dbReference type="NCBI Taxonomy" id="728005"/>
    <lineage>
        <taxon>Bacteria</taxon>
        <taxon>Pseudomonadati</taxon>
        <taxon>Pseudomonadota</taxon>
        <taxon>Alphaproteobacteria</taxon>
        <taxon>Hyphomicrobiales</taxon>
        <taxon>Devosiaceae</taxon>
        <taxon>Devosia</taxon>
    </lineage>
</organism>